<feature type="compositionally biased region" description="Acidic residues" evidence="1">
    <location>
        <begin position="40"/>
        <end position="50"/>
    </location>
</feature>
<dbReference type="HOGENOM" id="CLU_1762498_0_0_1"/>
<dbReference type="eggNOG" id="ENOG502SXUI">
    <property type="taxonomic scope" value="Eukaryota"/>
</dbReference>
<protein>
    <submittedName>
        <fullName evidence="3">Transmembrane protein, putative</fullName>
    </submittedName>
</protein>
<dbReference type="AlphaFoldDB" id="I7M9N2"/>
<dbReference type="GeneID" id="7831606"/>
<evidence type="ECO:0000313" key="3">
    <source>
        <dbReference type="EMBL" id="EAS02158.1"/>
    </source>
</evidence>
<feature type="chain" id="PRO_5003712180" evidence="2">
    <location>
        <begin position="27"/>
        <end position="148"/>
    </location>
</feature>
<evidence type="ECO:0000313" key="4">
    <source>
        <dbReference type="Proteomes" id="UP000009168"/>
    </source>
</evidence>
<keyword evidence="4" id="KW-1185">Reference proteome</keyword>
<gene>
    <name evidence="3" type="ORF">TTHERM_00558400</name>
</gene>
<keyword evidence="3" id="KW-0472">Membrane</keyword>
<dbReference type="Proteomes" id="UP000009168">
    <property type="component" value="Unassembled WGS sequence"/>
</dbReference>
<feature type="region of interest" description="Disordered" evidence="1">
    <location>
        <begin position="34"/>
        <end position="53"/>
    </location>
</feature>
<keyword evidence="3" id="KW-0812">Transmembrane</keyword>
<name>I7M9N2_TETTS</name>
<sequence>MALRYNKNLFSLILLLIFVSILVVHAHQDQKDEQIKQNQEESEEVEEQEVEQPLPKLKTIDQCKADCTLDWQDCVMRCGNDGPSKCYITCQTQVKKCLDECPNAICNDHCSIELEKCQRAKRNPGACESEYNNCQEDCDNAYIGRTDL</sequence>
<organism evidence="3 4">
    <name type="scientific">Tetrahymena thermophila (strain SB210)</name>
    <dbReference type="NCBI Taxonomy" id="312017"/>
    <lineage>
        <taxon>Eukaryota</taxon>
        <taxon>Sar</taxon>
        <taxon>Alveolata</taxon>
        <taxon>Ciliophora</taxon>
        <taxon>Intramacronucleata</taxon>
        <taxon>Oligohymenophorea</taxon>
        <taxon>Hymenostomatida</taxon>
        <taxon>Tetrahymenina</taxon>
        <taxon>Tetrahymenidae</taxon>
        <taxon>Tetrahymena</taxon>
    </lineage>
</organism>
<dbReference type="KEGG" id="tet:TTHERM_00558400"/>
<dbReference type="RefSeq" id="XP_001022403.1">
    <property type="nucleotide sequence ID" value="XM_001022403.3"/>
</dbReference>
<feature type="signal peptide" evidence="2">
    <location>
        <begin position="1"/>
        <end position="26"/>
    </location>
</feature>
<dbReference type="InParanoid" id="I7M9N2"/>
<dbReference type="EMBL" id="GG662547">
    <property type="protein sequence ID" value="EAS02158.1"/>
    <property type="molecule type" value="Genomic_DNA"/>
</dbReference>
<keyword evidence="2" id="KW-0732">Signal</keyword>
<evidence type="ECO:0000256" key="2">
    <source>
        <dbReference type="SAM" id="SignalP"/>
    </source>
</evidence>
<proteinExistence type="predicted"/>
<evidence type="ECO:0000256" key="1">
    <source>
        <dbReference type="SAM" id="MobiDB-lite"/>
    </source>
</evidence>
<accession>I7M9N2</accession>
<reference evidence="4" key="1">
    <citation type="journal article" date="2006" name="PLoS Biol.">
        <title>Macronuclear genome sequence of the ciliate Tetrahymena thermophila, a model eukaryote.</title>
        <authorList>
            <person name="Eisen J.A."/>
            <person name="Coyne R.S."/>
            <person name="Wu M."/>
            <person name="Wu D."/>
            <person name="Thiagarajan M."/>
            <person name="Wortman J.R."/>
            <person name="Badger J.H."/>
            <person name="Ren Q."/>
            <person name="Amedeo P."/>
            <person name="Jones K.M."/>
            <person name="Tallon L.J."/>
            <person name="Delcher A.L."/>
            <person name="Salzberg S.L."/>
            <person name="Silva J.C."/>
            <person name="Haas B.J."/>
            <person name="Majoros W.H."/>
            <person name="Farzad M."/>
            <person name="Carlton J.M."/>
            <person name="Smith R.K. Jr."/>
            <person name="Garg J."/>
            <person name="Pearlman R.E."/>
            <person name="Karrer K.M."/>
            <person name="Sun L."/>
            <person name="Manning G."/>
            <person name="Elde N.C."/>
            <person name="Turkewitz A.P."/>
            <person name="Asai D.J."/>
            <person name="Wilkes D.E."/>
            <person name="Wang Y."/>
            <person name="Cai H."/>
            <person name="Collins K."/>
            <person name="Stewart B.A."/>
            <person name="Lee S.R."/>
            <person name="Wilamowska K."/>
            <person name="Weinberg Z."/>
            <person name="Ruzzo W.L."/>
            <person name="Wloga D."/>
            <person name="Gaertig J."/>
            <person name="Frankel J."/>
            <person name="Tsao C.-C."/>
            <person name="Gorovsky M.A."/>
            <person name="Keeling P.J."/>
            <person name="Waller R.F."/>
            <person name="Patron N.J."/>
            <person name="Cherry J.M."/>
            <person name="Stover N.A."/>
            <person name="Krieger C.J."/>
            <person name="del Toro C."/>
            <person name="Ryder H.F."/>
            <person name="Williamson S.C."/>
            <person name="Barbeau R.A."/>
            <person name="Hamilton E.P."/>
            <person name="Orias E."/>
        </authorList>
    </citation>
    <scope>NUCLEOTIDE SEQUENCE [LARGE SCALE GENOMIC DNA]</scope>
    <source>
        <strain evidence="4">SB210</strain>
    </source>
</reference>